<evidence type="ECO:0000256" key="2">
    <source>
        <dbReference type="PROSITE-ProRule" id="PRU01161"/>
    </source>
</evidence>
<feature type="short sequence motif" description="GXSXG" evidence="2">
    <location>
        <begin position="149"/>
        <end position="153"/>
    </location>
</feature>
<dbReference type="GO" id="GO:0016787">
    <property type="term" value="F:hydrolase activity"/>
    <property type="evidence" value="ECO:0007669"/>
    <property type="project" value="UniProtKB-UniRule"/>
</dbReference>
<evidence type="ECO:0000256" key="1">
    <source>
        <dbReference type="ARBA" id="ARBA00023098"/>
    </source>
</evidence>
<dbReference type="Gene3D" id="3.40.1090.10">
    <property type="entry name" value="Cytosolic phospholipase A2 catalytic domain"/>
    <property type="match status" value="1"/>
</dbReference>
<keyword evidence="1 2" id="KW-0443">Lipid metabolism</keyword>
<evidence type="ECO:0000256" key="3">
    <source>
        <dbReference type="SAM" id="Phobius"/>
    </source>
</evidence>
<feature type="active site" description="Nucleophile" evidence="2">
    <location>
        <position position="151"/>
    </location>
</feature>
<keyword evidence="3" id="KW-0472">Membrane</keyword>
<feature type="short sequence motif" description="DGA/G" evidence="2">
    <location>
        <begin position="342"/>
        <end position="344"/>
    </location>
</feature>
<keyword evidence="3" id="KW-1133">Transmembrane helix</keyword>
<feature type="active site" description="Proton acceptor" evidence="2">
    <location>
        <position position="342"/>
    </location>
</feature>
<evidence type="ECO:0000313" key="5">
    <source>
        <dbReference type="EMBL" id="PZR13904.1"/>
    </source>
</evidence>
<dbReference type="InterPro" id="IPR002641">
    <property type="entry name" value="PNPLA_dom"/>
</dbReference>
<reference evidence="5 6" key="1">
    <citation type="submission" date="2017-08" db="EMBL/GenBank/DDBJ databases">
        <title>Infants hospitalized years apart are colonized by the same room-sourced microbial strains.</title>
        <authorList>
            <person name="Brooks B."/>
            <person name="Olm M.R."/>
            <person name="Firek B.A."/>
            <person name="Baker R."/>
            <person name="Thomas B.C."/>
            <person name="Morowitz M.J."/>
            <person name="Banfield J.F."/>
        </authorList>
    </citation>
    <scope>NUCLEOTIDE SEQUENCE [LARGE SCALE GENOMIC DNA]</scope>
    <source>
        <strain evidence="5">S2_003_000_R2_14</strain>
    </source>
</reference>
<organism evidence="5 6">
    <name type="scientific">Archangium gephyra</name>
    <dbReference type="NCBI Taxonomy" id="48"/>
    <lineage>
        <taxon>Bacteria</taxon>
        <taxon>Pseudomonadati</taxon>
        <taxon>Myxococcota</taxon>
        <taxon>Myxococcia</taxon>
        <taxon>Myxococcales</taxon>
        <taxon>Cystobacterineae</taxon>
        <taxon>Archangiaceae</taxon>
        <taxon>Archangium</taxon>
    </lineage>
</organism>
<keyword evidence="3" id="KW-0812">Transmembrane</keyword>
<comment type="caution">
    <text evidence="5">The sequence shown here is derived from an EMBL/GenBank/DDBJ whole genome shotgun (WGS) entry which is preliminary data.</text>
</comment>
<feature type="transmembrane region" description="Helical" evidence="3">
    <location>
        <begin position="116"/>
        <end position="136"/>
    </location>
</feature>
<dbReference type="EMBL" id="QFQP01000008">
    <property type="protein sequence ID" value="PZR13904.1"/>
    <property type="molecule type" value="Genomic_DNA"/>
</dbReference>
<dbReference type="AlphaFoldDB" id="A0A2W5VD33"/>
<keyword evidence="2" id="KW-0378">Hydrolase</keyword>
<name>A0A2W5VD33_9BACT</name>
<keyword evidence="2" id="KW-0442">Lipid degradation</keyword>
<proteinExistence type="predicted"/>
<dbReference type="PROSITE" id="PS51635">
    <property type="entry name" value="PNPLA"/>
    <property type="match status" value="1"/>
</dbReference>
<dbReference type="InterPro" id="IPR016035">
    <property type="entry name" value="Acyl_Trfase/lysoPLipase"/>
</dbReference>
<evidence type="ECO:0000313" key="6">
    <source>
        <dbReference type="Proteomes" id="UP000249061"/>
    </source>
</evidence>
<comment type="caution">
    <text evidence="2">Lacks conserved residue(s) required for the propagation of feature annotation.</text>
</comment>
<dbReference type="SUPFAM" id="SSF52151">
    <property type="entry name" value="FabD/lysophospholipase-like"/>
    <property type="match status" value="1"/>
</dbReference>
<dbReference type="GO" id="GO:0016042">
    <property type="term" value="P:lipid catabolic process"/>
    <property type="evidence" value="ECO:0007669"/>
    <property type="project" value="UniProtKB-UniRule"/>
</dbReference>
<feature type="domain" description="PNPLA" evidence="4">
    <location>
        <begin position="118"/>
        <end position="355"/>
    </location>
</feature>
<sequence>MELQLVRAAIARPGLVNAHEEAVLRTALSLARLYKVRHAGRDIGIGSYLEPFREEMTRRLKPVLLPPRGNIEREQLLPHLRELKERTINTRDQLVRRVANRLPFEAIDREIRHKQLVLVMGGGGGTAYVYLGVMSLLDDYGLLPKLLVGTSMGSILALFRSRMPRYEQDEVVGIVRSLSWRKLFRTLSTENRYGIPAALRLFLRSGIGRYFGVDSRGNDGPRLSQLPIKTIIAVSGIRRGKLPHPLEWYEKLIASSPRQLLNPLILPRWFQAIAEFTTRPDILTRVHLGADEGTADFDALDAAGFSSALPGIIHYDVFRDDPRMHALLNQYMGDHGISRFIDGGLVDNVPSRAAWRAVHKGEIGTRNAFILALNGFSMKLTTPLWLALERLAELNVAKNRPWAHLTHDFKRTLSPLTIVPTVEQLLTAVDVGRSALARDMQVVARVMAPLPRLAPAPV</sequence>
<evidence type="ECO:0000259" key="4">
    <source>
        <dbReference type="PROSITE" id="PS51635"/>
    </source>
</evidence>
<protein>
    <submittedName>
        <fullName evidence="5">Patatin</fullName>
    </submittedName>
</protein>
<dbReference type="Pfam" id="PF01734">
    <property type="entry name" value="Patatin"/>
    <property type="match status" value="1"/>
</dbReference>
<accession>A0A2W5VD33</accession>
<dbReference type="Proteomes" id="UP000249061">
    <property type="component" value="Unassembled WGS sequence"/>
</dbReference>
<gene>
    <name evidence="5" type="ORF">DI536_11275</name>
</gene>